<name>A0AAD9KZF1_RIDPI</name>
<evidence type="ECO:0000313" key="1">
    <source>
        <dbReference type="EMBL" id="KAK2180179.1"/>
    </source>
</evidence>
<gene>
    <name evidence="1" type="ORF">NP493_454g03025</name>
</gene>
<dbReference type="AlphaFoldDB" id="A0AAD9KZF1"/>
<protein>
    <submittedName>
        <fullName evidence="1">Uncharacterized protein</fullName>
    </submittedName>
</protein>
<evidence type="ECO:0000313" key="2">
    <source>
        <dbReference type="Proteomes" id="UP001209878"/>
    </source>
</evidence>
<dbReference type="EMBL" id="JAODUO010000455">
    <property type="protein sequence ID" value="KAK2180179.1"/>
    <property type="molecule type" value="Genomic_DNA"/>
</dbReference>
<dbReference type="Proteomes" id="UP001209878">
    <property type="component" value="Unassembled WGS sequence"/>
</dbReference>
<organism evidence="1 2">
    <name type="scientific">Ridgeia piscesae</name>
    <name type="common">Tubeworm</name>
    <dbReference type="NCBI Taxonomy" id="27915"/>
    <lineage>
        <taxon>Eukaryota</taxon>
        <taxon>Metazoa</taxon>
        <taxon>Spiralia</taxon>
        <taxon>Lophotrochozoa</taxon>
        <taxon>Annelida</taxon>
        <taxon>Polychaeta</taxon>
        <taxon>Sedentaria</taxon>
        <taxon>Canalipalpata</taxon>
        <taxon>Sabellida</taxon>
        <taxon>Siboglinidae</taxon>
        <taxon>Ridgeia</taxon>
    </lineage>
</organism>
<reference evidence="1" key="1">
    <citation type="journal article" date="2023" name="Mol. Biol. Evol.">
        <title>Third-Generation Sequencing Reveals the Adaptive Role of the Epigenome in Three Deep-Sea Polychaetes.</title>
        <authorList>
            <person name="Perez M."/>
            <person name="Aroh O."/>
            <person name="Sun Y."/>
            <person name="Lan Y."/>
            <person name="Juniper S.K."/>
            <person name="Young C.R."/>
            <person name="Angers B."/>
            <person name="Qian P.Y."/>
        </authorList>
    </citation>
    <scope>NUCLEOTIDE SEQUENCE</scope>
    <source>
        <strain evidence="1">R07B-5</strain>
    </source>
</reference>
<comment type="caution">
    <text evidence="1">The sequence shown here is derived from an EMBL/GenBank/DDBJ whole genome shotgun (WGS) entry which is preliminary data.</text>
</comment>
<proteinExistence type="predicted"/>
<accession>A0AAD9KZF1</accession>
<sequence length="450" mass="49885">MCRRHCLQQRFLQIPQGVICKDIYPATANQLPADYASFSAAVVMVYADNKFSTFREEFYDDETKLASSSLLVLPDLRYVIDVNGGNCTVESMAGVTPSYAVAGPWDPAGVNADKSPGLFDLSAFGEFYYQEQVSGGRWTEAGGRREVDGGRWTEAGGRRQVDAGRWTEAGGRRQVDGGRWTEAGGRRQVDGGRWTEAGGRRHVDGGRWTEVVDGGRWKEADGRRQVDGGRWTEAGGRRQIKLRGHSVNVYKASRTDWPRKGANTTVELYYTSVTWLTAGMLPENQAALIRFDKWYTFSGGRSKLFGFSYESTAEPRSTDELIPNSTHVIAYEEGVDDFSVYDISACYEQPKQTRRFVFSLPGGLPKSVSRVTLDEAVSKLKDIIGTRPIVVAYKEGAQAVRAATTVQRRTGAFIRQDCVVAAARQSVSESTNTSCGYGSFCTADRRYERQ</sequence>
<keyword evidence="2" id="KW-1185">Reference proteome</keyword>